<proteinExistence type="predicted"/>
<organism evidence="1 2">
    <name type="scientific">Rubrivivax albus</name>
    <dbReference type="NCBI Taxonomy" id="2499835"/>
    <lineage>
        <taxon>Bacteria</taxon>
        <taxon>Pseudomonadati</taxon>
        <taxon>Pseudomonadota</taxon>
        <taxon>Betaproteobacteria</taxon>
        <taxon>Burkholderiales</taxon>
        <taxon>Sphaerotilaceae</taxon>
        <taxon>Rubrivivax</taxon>
    </lineage>
</organism>
<protein>
    <submittedName>
        <fullName evidence="1">DUF3011 domain-containing protein</fullName>
    </submittedName>
</protein>
<dbReference type="InterPro" id="IPR021381">
    <property type="entry name" value="DUF3011"/>
</dbReference>
<dbReference type="Pfam" id="PF11218">
    <property type="entry name" value="DUF3011"/>
    <property type="match status" value="1"/>
</dbReference>
<keyword evidence="2" id="KW-1185">Reference proteome</keyword>
<comment type="caution">
    <text evidence="1">The sequence shown here is derived from an EMBL/GenBank/DDBJ whole genome shotgun (WGS) entry which is preliminary data.</text>
</comment>
<evidence type="ECO:0000313" key="2">
    <source>
        <dbReference type="Proteomes" id="UP000288178"/>
    </source>
</evidence>
<reference evidence="1 2" key="1">
    <citation type="submission" date="2019-01" db="EMBL/GenBank/DDBJ databases">
        <authorList>
            <person name="Chen W.-M."/>
        </authorList>
    </citation>
    <scope>NUCLEOTIDE SEQUENCE [LARGE SCALE GENOMIC DNA]</scope>
    <source>
        <strain evidence="1 2">ICH-3</strain>
    </source>
</reference>
<dbReference type="Proteomes" id="UP000288178">
    <property type="component" value="Unassembled WGS sequence"/>
</dbReference>
<evidence type="ECO:0000313" key="1">
    <source>
        <dbReference type="EMBL" id="RVT53769.1"/>
    </source>
</evidence>
<name>A0A3S2X3F2_9BURK</name>
<accession>A0A3S2X3F2</accession>
<gene>
    <name evidence="1" type="ORF">ENE75_02445</name>
</gene>
<sequence length="282" mass="31254">MTVYSRSRQPWTGRPRCSASRSWAAGLCMPPFSGSRAGRPKHDAACRRLCTVLASPASINRRIPDMPRVRSQWAVSVLAAALALPGAALADKRVRCESHGFRHATCGIPDHGYVRLDRQLSEARCVQGRTWDYNHREIWVDDGCAAEFVVETRSGSAKHEGAKAVAAVAAIALLGAALSNAEQPKHHQHDDDYGRSGHTSHVPSWMVGDFRGHNDRAGKEVLMTVEKDGRVRAKVDGHRLTGYVNDRRLYVGDAIFELERTGDGFNTVQVGDWNSRVHYRRH</sequence>
<dbReference type="EMBL" id="SACT01000001">
    <property type="protein sequence ID" value="RVT53769.1"/>
    <property type="molecule type" value="Genomic_DNA"/>
</dbReference>
<dbReference type="AlphaFoldDB" id="A0A3S2X3F2"/>